<evidence type="ECO:0000313" key="2">
    <source>
        <dbReference type="EMBL" id="RNM07972.1"/>
    </source>
</evidence>
<proteinExistence type="predicted"/>
<accession>A0A3N0G719</accession>
<evidence type="ECO:0000256" key="1">
    <source>
        <dbReference type="SAM" id="MobiDB-lite"/>
    </source>
</evidence>
<dbReference type="RefSeq" id="WP_123252224.1">
    <property type="nucleotide sequence ID" value="NZ_RJLR01000011.1"/>
</dbReference>
<dbReference type="Proteomes" id="UP000276061">
    <property type="component" value="Unassembled WGS sequence"/>
</dbReference>
<organism evidence="2 3">
    <name type="scientific">Dickeya undicola</name>
    <dbReference type="NCBI Taxonomy" id="1577887"/>
    <lineage>
        <taxon>Bacteria</taxon>
        <taxon>Pseudomonadati</taxon>
        <taxon>Pseudomonadota</taxon>
        <taxon>Gammaproteobacteria</taxon>
        <taxon>Enterobacterales</taxon>
        <taxon>Pectobacteriaceae</taxon>
        <taxon>Dickeya</taxon>
    </lineage>
</organism>
<dbReference type="OrthoDB" id="6432613at2"/>
<gene>
    <name evidence="2" type="ORF">EF878_05605</name>
</gene>
<protein>
    <submittedName>
        <fullName evidence="2">Uncharacterized protein</fullName>
    </submittedName>
</protein>
<comment type="caution">
    <text evidence="2">The sequence shown here is derived from an EMBL/GenBank/DDBJ whole genome shotgun (WGS) entry which is preliminary data.</text>
</comment>
<dbReference type="EMBL" id="RJLR01000011">
    <property type="protein sequence ID" value="RNM07972.1"/>
    <property type="molecule type" value="Genomic_DNA"/>
</dbReference>
<sequence length="88" mass="9994">MTTPKKRRTAMTKQRMEKIQRIAKRKSDRIGKAVMVTVRCKPMPDFPAPKKTRESKTGGGENPERYTGYTAIGHQKMRGCSTIPHGVY</sequence>
<evidence type="ECO:0000313" key="3">
    <source>
        <dbReference type="Proteomes" id="UP000276061"/>
    </source>
</evidence>
<feature type="region of interest" description="Disordered" evidence="1">
    <location>
        <begin position="42"/>
        <end position="70"/>
    </location>
</feature>
<name>A0A3N0G719_9GAMM</name>
<dbReference type="AlphaFoldDB" id="A0A3N0G719"/>
<reference evidence="2 3" key="1">
    <citation type="submission" date="2018-11" db="EMBL/GenBank/DDBJ databases">
        <title>Characterization of surface water Dickeya isolates.</title>
        <authorList>
            <person name="Van Gijsegem F."/>
            <person name="Pedron J."/>
        </authorList>
    </citation>
    <scope>NUCLEOTIDE SEQUENCE [LARGE SCALE GENOMIC DNA]</scope>
    <source>
        <strain evidence="2 3">FVG1-MFV-O17</strain>
    </source>
</reference>